<dbReference type="Gene3D" id="1.25.40.10">
    <property type="entry name" value="Tetratricopeptide repeat domain"/>
    <property type="match status" value="1"/>
</dbReference>
<accession>A0A6N7KY57</accession>
<proteinExistence type="predicted"/>
<dbReference type="PANTHER" id="PTHR16305">
    <property type="entry name" value="TESTICULAR SOLUBLE ADENYLYL CYCLASE"/>
    <property type="match status" value="1"/>
</dbReference>
<dbReference type="GO" id="GO:0003677">
    <property type="term" value="F:DNA binding"/>
    <property type="evidence" value="ECO:0007669"/>
    <property type="project" value="InterPro"/>
</dbReference>
<keyword evidence="1" id="KW-0547">Nucleotide-binding</keyword>
<dbReference type="CDD" id="cd06170">
    <property type="entry name" value="LuxR_C_like"/>
    <property type="match status" value="1"/>
</dbReference>
<dbReference type="OrthoDB" id="8482304at2"/>
<keyword evidence="2" id="KW-0067">ATP-binding</keyword>
<feature type="domain" description="HTH luxR-type" evidence="4">
    <location>
        <begin position="880"/>
        <end position="945"/>
    </location>
</feature>
<evidence type="ECO:0000313" key="6">
    <source>
        <dbReference type="Proteomes" id="UP000450000"/>
    </source>
</evidence>
<dbReference type="Pfam" id="PF13191">
    <property type="entry name" value="AAA_16"/>
    <property type="match status" value="1"/>
</dbReference>
<comment type="caution">
    <text evidence="5">The sequence shown here is derived from an EMBL/GenBank/DDBJ whole genome shotgun (WGS) entry which is preliminary data.</text>
</comment>
<feature type="compositionally biased region" description="Pro residues" evidence="3">
    <location>
        <begin position="947"/>
        <end position="956"/>
    </location>
</feature>
<dbReference type="PRINTS" id="PR00038">
    <property type="entry name" value="HTHLUXR"/>
</dbReference>
<dbReference type="SMART" id="SM00421">
    <property type="entry name" value="HTH_LUXR"/>
    <property type="match status" value="1"/>
</dbReference>
<dbReference type="InterPro" id="IPR016032">
    <property type="entry name" value="Sig_transdc_resp-reg_C-effctor"/>
</dbReference>
<name>A0A6N7KY57_9ACTN</name>
<sequence>MYMLVRNLGGVVGRDAERAVVEALVADVTAGRGGSLLIEGEPGIGKSALLAVPLAAAEAAGCQVLIGQCDELGQRIPLSTMTQLLGVQPDSADPRHPEAARPLRRPEADAGWHMRLLVADPVAATIEQLLAHVDRLCASGPVVLVLEDLQWADEATLLMWRRLCRAAVQLPLLAIGTCRPVPRRPDLVRLRRELQSQGGRVLPLDRLSEASVSELVGLLAGGSPGPRLAERLESAAGNPLYVRELLDALGRGGSLHRAAGTVELSADGRDAGELQALRDVIADRLAGLSADAQQTLRIASLLGPEFSVADLTAVAGDAGALLPVLEEALSAGVLEPVGPQLRFRHALLKEVLYEATPSALRAAVLRQAAQELIAADAPVERVAELILPLVGAADGWEWEWLANNATRLADRAPAAAAELLEHALRQTGADCPRRAVLAGQLAALYFRMGPVERAEELARNILLGTSDRELVGRARWLLTSIAMRAGRYQDVAANWREALGDPRLAPHWRARLLALLALARGFRGELGGGREAVAEALAEGERLGDATAAGYSLKAGALISSRAGDQRGALALVDRALAEIGNDLELADLRLMLLGHRAVALDSLGRSQEAEETLAHARTLAERTGAVLLSMTLVKIAERYYERGRWDDAQAVLDEATDLPQPRWQLAHHSLGALIRARRDSGQEAAEHLEVLDGEAVPPTWPVAASYRIVARSLALERTGRPREALEVLAVLLAPAYEYDVRRHPEWLVGLVRLALAVDDQETARAAARVSRRNADLEPLPATRAAADWCHGLLHNDSARLLAAIDHQRTAGRPPELGNALEDLAVLQAAAGDRDAARDAFGEARAVYAELGAAWDARRAASRLRPWGVRAGIRGPRARPASGWGALTATERRVAELVVQGLSNPDIAALLLLSRRTVETHVSHILTKLGVRSRREVAALAHAAPSGPRPSAPPGRPANSSGTR</sequence>
<reference evidence="5 6" key="1">
    <citation type="submission" date="2019-09" db="EMBL/GenBank/DDBJ databases">
        <title>Genome Sequences of Streptomyces kaniharaensis ATCC 21070.</title>
        <authorList>
            <person name="Zhu W."/>
            <person name="De Crecy-Lagard V."/>
            <person name="Richards N.G."/>
        </authorList>
    </citation>
    <scope>NUCLEOTIDE SEQUENCE [LARGE SCALE GENOMIC DNA]</scope>
    <source>
        <strain evidence="5 6">SF-557</strain>
    </source>
</reference>
<gene>
    <name evidence="5" type="ORF">F7Q99_31335</name>
</gene>
<keyword evidence="6" id="KW-1185">Reference proteome</keyword>
<dbReference type="Gene3D" id="1.10.10.10">
    <property type="entry name" value="Winged helix-like DNA-binding domain superfamily/Winged helix DNA-binding domain"/>
    <property type="match status" value="1"/>
</dbReference>
<dbReference type="InterPro" id="IPR000792">
    <property type="entry name" value="Tscrpt_reg_LuxR_C"/>
</dbReference>
<dbReference type="EMBL" id="WBOF01000003">
    <property type="protein sequence ID" value="MQS16562.1"/>
    <property type="molecule type" value="Genomic_DNA"/>
</dbReference>
<evidence type="ECO:0000313" key="5">
    <source>
        <dbReference type="EMBL" id="MQS16562.1"/>
    </source>
</evidence>
<dbReference type="InterPro" id="IPR041664">
    <property type="entry name" value="AAA_16"/>
</dbReference>
<dbReference type="PROSITE" id="PS00622">
    <property type="entry name" value="HTH_LUXR_1"/>
    <property type="match status" value="1"/>
</dbReference>
<dbReference type="GO" id="GO:0004016">
    <property type="term" value="F:adenylate cyclase activity"/>
    <property type="evidence" value="ECO:0007669"/>
    <property type="project" value="TreeGrafter"/>
</dbReference>
<evidence type="ECO:0000256" key="1">
    <source>
        <dbReference type="ARBA" id="ARBA00022741"/>
    </source>
</evidence>
<dbReference type="InterPro" id="IPR011990">
    <property type="entry name" value="TPR-like_helical_dom_sf"/>
</dbReference>
<dbReference type="PROSITE" id="PS50043">
    <property type="entry name" value="HTH_LUXR_2"/>
    <property type="match status" value="1"/>
</dbReference>
<dbReference type="InterPro" id="IPR027417">
    <property type="entry name" value="P-loop_NTPase"/>
</dbReference>
<evidence type="ECO:0000256" key="2">
    <source>
        <dbReference type="ARBA" id="ARBA00022840"/>
    </source>
</evidence>
<dbReference type="PANTHER" id="PTHR16305:SF35">
    <property type="entry name" value="TRANSCRIPTIONAL ACTIVATOR DOMAIN"/>
    <property type="match status" value="1"/>
</dbReference>
<dbReference type="InterPro" id="IPR036388">
    <property type="entry name" value="WH-like_DNA-bd_sf"/>
</dbReference>
<dbReference type="GO" id="GO:0005524">
    <property type="term" value="F:ATP binding"/>
    <property type="evidence" value="ECO:0007669"/>
    <property type="project" value="UniProtKB-KW"/>
</dbReference>
<dbReference type="Pfam" id="PF00196">
    <property type="entry name" value="GerE"/>
    <property type="match status" value="1"/>
</dbReference>
<organism evidence="5 6">
    <name type="scientific">Streptomyces kaniharaensis</name>
    <dbReference type="NCBI Taxonomy" id="212423"/>
    <lineage>
        <taxon>Bacteria</taxon>
        <taxon>Bacillati</taxon>
        <taxon>Actinomycetota</taxon>
        <taxon>Actinomycetes</taxon>
        <taxon>Kitasatosporales</taxon>
        <taxon>Streptomycetaceae</taxon>
        <taxon>Streptomyces</taxon>
    </lineage>
</organism>
<protein>
    <submittedName>
        <fullName evidence="5">AAA family ATPase</fullName>
    </submittedName>
</protein>
<dbReference type="GO" id="GO:0005737">
    <property type="term" value="C:cytoplasm"/>
    <property type="evidence" value="ECO:0007669"/>
    <property type="project" value="TreeGrafter"/>
</dbReference>
<feature type="region of interest" description="Disordered" evidence="3">
    <location>
        <begin position="940"/>
        <end position="964"/>
    </location>
</feature>
<dbReference type="Proteomes" id="UP000450000">
    <property type="component" value="Unassembled WGS sequence"/>
</dbReference>
<dbReference type="SUPFAM" id="SSF52540">
    <property type="entry name" value="P-loop containing nucleoside triphosphate hydrolases"/>
    <property type="match status" value="1"/>
</dbReference>
<evidence type="ECO:0000256" key="3">
    <source>
        <dbReference type="SAM" id="MobiDB-lite"/>
    </source>
</evidence>
<dbReference type="GO" id="GO:0006355">
    <property type="term" value="P:regulation of DNA-templated transcription"/>
    <property type="evidence" value="ECO:0007669"/>
    <property type="project" value="InterPro"/>
</dbReference>
<evidence type="ECO:0000259" key="4">
    <source>
        <dbReference type="PROSITE" id="PS50043"/>
    </source>
</evidence>
<dbReference type="SUPFAM" id="SSF46894">
    <property type="entry name" value="C-terminal effector domain of the bipartite response regulators"/>
    <property type="match status" value="1"/>
</dbReference>
<dbReference type="SUPFAM" id="SSF48452">
    <property type="entry name" value="TPR-like"/>
    <property type="match status" value="1"/>
</dbReference>
<dbReference type="AlphaFoldDB" id="A0A6N7KY57"/>